<dbReference type="SUPFAM" id="SSF55729">
    <property type="entry name" value="Acyl-CoA N-acyltransferases (Nat)"/>
    <property type="match status" value="1"/>
</dbReference>
<dbReference type="PROSITE" id="PS51186">
    <property type="entry name" value="GNAT"/>
    <property type="match status" value="1"/>
</dbReference>
<feature type="domain" description="N-acetyltransferase" evidence="1">
    <location>
        <begin position="57"/>
        <end position="201"/>
    </location>
</feature>
<dbReference type="InterPro" id="IPR000182">
    <property type="entry name" value="GNAT_dom"/>
</dbReference>
<dbReference type="InterPro" id="IPR016181">
    <property type="entry name" value="Acyl_CoA_acyltransferase"/>
</dbReference>
<comment type="caution">
    <text evidence="2">The sequence shown here is derived from an EMBL/GenBank/DDBJ whole genome shotgun (WGS) entry which is preliminary data.</text>
</comment>
<protein>
    <submittedName>
        <fullName evidence="2">GNAT family N-acetyltransferase</fullName>
    </submittedName>
</protein>
<evidence type="ECO:0000313" key="2">
    <source>
        <dbReference type="EMBL" id="MEA9357745.1"/>
    </source>
</evidence>
<evidence type="ECO:0000259" key="1">
    <source>
        <dbReference type="PROSITE" id="PS51186"/>
    </source>
</evidence>
<name>A0ABU5VXF4_9BACT</name>
<dbReference type="Proteomes" id="UP001302274">
    <property type="component" value="Unassembled WGS sequence"/>
</dbReference>
<dbReference type="RefSeq" id="WP_323577889.1">
    <property type="nucleotide sequence ID" value="NZ_JAYGJQ010000002.1"/>
</dbReference>
<organism evidence="2 3">
    <name type="scientific">Bacteriovorax antarcticus</name>
    <dbReference type="NCBI Taxonomy" id="3088717"/>
    <lineage>
        <taxon>Bacteria</taxon>
        <taxon>Pseudomonadati</taxon>
        <taxon>Bdellovibrionota</taxon>
        <taxon>Bacteriovoracia</taxon>
        <taxon>Bacteriovoracales</taxon>
        <taxon>Bacteriovoracaceae</taxon>
        <taxon>Bacteriovorax</taxon>
    </lineage>
</organism>
<gene>
    <name evidence="2" type="ORF">SHI21_16055</name>
</gene>
<accession>A0ABU5VXF4</accession>
<keyword evidence="3" id="KW-1185">Reference proteome</keyword>
<sequence>MKKTEKVKRMLIQISFDDPVSKKHFSEAGELTYLELVGETKKGLKALESVSLKGTGLRLEKLQKKDIKKLAKFDRESHLVDKSSRMRKIFMKPDAEKMLIKFYNALLRNKGCIVVKEGNTPAGSIGFFVDKKNKYGLVASIYVGNDFKGRGISKLLYKSLLMEFSKKKLAYYIGSTTTQNVLGSAKTMGRLEFKSAYISKI</sequence>
<proteinExistence type="predicted"/>
<reference evidence="2 3" key="1">
    <citation type="submission" date="2023-11" db="EMBL/GenBank/DDBJ databases">
        <title>A Novel Polar Bacteriovorax (B. antarcticus) Isolated from the Biocrust in Antarctica.</title>
        <authorList>
            <person name="Mun W."/>
            <person name="Choi S.Y."/>
            <person name="Mitchell R.J."/>
        </authorList>
    </citation>
    <scope>NUCLEOTIDE SEQUENCE [LARGE SCALE GENOMIC DNA]</scope>
    <source>
        <strain evidence="2 3">PP10</strain>
    </source>
</reference>
<dbReference type="EMBL" id="JAYGJQ010000002">
    <property type="protein sequence ID" value="MEA9357745.1"/>
    <property type="molecule type" value="Genomic_DNA"/>
</dbReference>
<dbReference type="CDD" id="cd04301">
    <property type="entry name" value="NAT_SF"/>
    <property type="match status" value="1"/>
</dbReference>
<evidence type="ECO:0000313" key="3">
    <source>
        <dbReference type="Proteomes" id="UP001302274"/>
    </source>
</evidence>
<dbReference type="Gene3D" id="3.40.630.30">
    <property type="match status" value="1"/>
</dbReference>
<dbReference type="Pfam" id="PF00583">
    <property type="entry name" value="Acetyltransf_1"/>
    <property type="match status" value="1"/>
</dbReference>